<dbReference type="EMBL" id="LT985188">
    <property type="protein sequence ID" value="SPD87402.1"/>
    <property type="molecule type" value="Genomic_DNA"/>
</dbReference>
<dbReference type="SUPFAM" id="SSF53955">
    <property type="entry name" value="Lysozyme-like"/>
    <property type="match status" value="1"/>
</dbReference>
<name>A0A2N9JIL2_9ACTN</name>
<dbReference type="Pfam" id="PF07501">
    <property type="entry name" value="G5"/>
    <property type="match status" value="1"/>
</dbReference>
<dbReference type="InterPro" id="IPR011098">
    <property type="entry name" value="G5_dom"/>
</dbReference>
<protein>
    <recommendedName>
        <fullName evidence="5">G5 domain-containing protein</fullName>
    </recommendedName>
</protein>
<evidence type="ECO:0000256" key="4">
    <source>
        <dbReference type="SAM" id="SignalP"/>
    </source>
</evidence>
<evidence type="ECO:0000256" key="3">
    <source>
        <dbReference type="ARBA" id="ARBA00022801"/>
    </source>
</evidence>
<keyword evidence="2 4" id="KW-0732">Signal</keyword>
<feature type="chain" id="PRO_5014983811" description="G5 domain-containing protein" evidence="4">
    <location>
        <begin position="29"/>
        <end position="255"/>
    </location>
</feature>
<dbReference type="AlphaFoldDB" id="A0A2N9JIL2"/>
<dbReference type="RefSeq" id="WP_105186141.1">
    <property type="nucleotide sequence ID" value="NZ_BAAAGO010000021.1"/>
</dbReference>
<feature type="domain" description="G5" evidence="5">
    <location>
        <begin position="93"/>
        <end position="173"/>
    </location>
</feature>
<proteinExistence type="inferred from homology"/>
<evidence type="ECO:0000259" key="5">
    <source>
        <dbReference type="PROSITE" id="PS51109"/>
    </source>
</evidence>
<comment type="similarity">
    <text evidence="1">Belongs to the transglycosylase family. Rpf subfamily.</text>
</comment>
<feature type="signal peptide" evidence="4">
    <location>
        <begin position="1"/>
        <end position="28"/>
    </location>
</feature>
<gene>
    <name evidence="6" type="ORF">MPLG2_2372</name>
</gene>
<dbReference type="SMART" id="SM01208">
    <property type="entry name" value="G5"/>
    <property type="match status" value="1"/>
</dbReference>
<dbReference type="PROSITE" id="PS51109">
    <property type="entry name" value="G5"/>
    <property type="match status" value="1"/>
</dbReference>
<evidence type="ECO:0000313" key="7">
    <source>
        <dbReference type="Proteomes" id="UP000238164"/>
    </source>
</evidence>
<dbReference type="CDD" id="cd13925">
    <property type="entry name" value="RPF"/>
    <property type="match status" value="1"/>
</dbReference>
<keyword evidence="7" id="KW-1185">Reference proteome</keyword>
<dbReference type="InterPro" id="IPR023346">
    <property type="entry name" value="Lysozyme-like_dom_sf"/>
</dbReference>
<dbReference type="Pfam" id="PF03990">
    <property type="entry name" value="DUF348"/>
    <property type="match status" value="1"/>
</dbReference>
<dbReference type="Gene3D" id="1.10.530.10">
    <property type="match status" value="1"/>
</dbReference>
<evidence type="ECO:0000313" key="6">
    <source>
        <dbReference type="EMBL" id="SPD87402.1"/>
    </source>
</evidence>
<dbReference type="GO" id="GO:0016787">
    <property type="term" value="F:hydrolase activity"/>
    <property type="evidence" value="ECO:0007669"/>
    <property type="project" value="UniProtKB-KW"/>
</dbReference>
<dbReference type="KEGG" id="mgg:MPLG2_2372"/>
<dbReference type="InterPro" id="IPR007137">
    <property type="entry name" value="DUF348"/>
</dbReference>
<evidence type="ECO:0000256" key="1">
    <source>
        <dbReference type="ARBA" id="ARBA00010830"/>
    </source>
</evidence>
<dbReference type="InterPro" id="IPR010618">
    <property type="entry name" value="RPF"/>
</dbReference>
<dbReference type="Gene3D" id="2.20.230.10">
    <property type="entry name" value="Resuscitation-promoting factor rpfb"/>
    <property type="match status" value="1"/>
</dbReference>
<accession>A0A2N9JIL2</accession>
<organism evidence="6 7">
    <name type="scientific">Micropruina glycogenica</name>
    <dbReference type="NCBI Taxonomy" id="75385"/>
    <lineage>
        <taxon>Bacteria</taxon>
        <taxon>Bacillati</taxon>
        <taxon>Actinomycetota</taxon>
        <taxon>Actinomycetes</taxon>
        <taxon>Propionibacteriales</taxon>
        <taxon>Nocardioidaceae</taxon>
        <taxon>Micropruina</taxon>
    </lineage>
</organism>
<evidence type="ECO:0000256" key="2">
    <source>
        <dbReference type="ARBA" id="ARBA00022729"/>
    </source>
</evidence>
<dbReference type="Pfam" id="PF06737">
    <property type="entry name" value="Transglycosylas"/>
    <property type="match status" value="1"/>
</dbReference>
<reference evidence="6 7" key="1">
    <citation type="submission" date="2018-02" db="EMBL/GenBank/DDBJ databases">
        <authorList>
            <person name="Cohen D.B."/>
            <person name="Kent A.D."/>
        </authorList>
    </citation>
    <scope>NUCLEOTIDE SEQUENCE [LARGE SCALE GENOMIC DNA]</scope>
    <source>
        <strain evidence="6">1</strain>
    </source>
</reference>
<dbReference type="Proteomes" id="UP000238164">
    <property type="component" value="Chromosome 1"/>
</dbReference>
<sequence length="255" mass="27323">MGFITRLTATVACSTLLMGGLSALPAHAEDGTTATTAALTLDVRYAGTTHQVTVSGVQTVAGALAQLNLAFDADDVVSPAPDSALTDGMTVVVDVVSTSTTVKTGVTIKYKTVKVKTKKLHKGTKKTVRKGKNGKATRTYLTTTVNGVSTTEVVAETITKKVVNKKVLVGTGKLNLARLSKWNKIAKCESGGRWHINTHNGYYGGLQFNLATWRSVKGQQFAKYPHKASKAEQITVANRLYAKRGFKPWSCRHVL</sequence>
<keyword evidence="3" id="KW-0378">Hydrolase</keyword>